<dbReference type="GO" id="GO:0009307">
    <property type="term" value="P:DNA restriction-modification system"/>
    <property type="evidence" value="ECO:0007669"/>
    <property type="project" value="UniProtKB-KW"/>
</dbReference>
<dbReference type="STRING" id="1798002.A2478_02580"/>
<dbReference type="GO" id="GO:0003677">
    <property type="term" value="F:DNA binding"/>
    <property type="evidence" value="ECO:0007669"/>
    <property type="project" value="UniProtKB-KW"/>
</dbReference>
<evidence type="ECO:0000313" key="5">
    <source>
        <dbReference type="EMBL" id="OGF32497.1"/>
    </source>
</evidence>
<dbReference type="EMBL" id="MFGJ01000005">
    <property type="protein sequence ID" value="OGF32497.1"/>
    <property type="molecule type" value="Genomic_DNA"/>
</dbReference>
<evidence type="ECO:0000259" key="4">
    <source>
        <dbReference type="Pfam" id="PF01420"/>
    </source>
</evidence>
<dbReference type="InterPro" id="IPR051212">
    <property type="entry name" value="Type-I_RE_S_subunit"/>
</dbReference>
<protein>
    <recommendedName>
        <fullName evidence="4">Type I restriction modification DNA specificity domain-containing protein</fullName>
    </recommendedName>
</protein>
<dbReference type="PANTHER" id="PTHR43140">
    <property type="entry name" value="TYPE-1 RESTRICTION ENZYME ECOKI SPECIFICITY PROTEIN"/>
    <property type="match status" value="1"/>
</dbReference>
<evidence type="ECO:0000313" key="6">
    <source>
        <dbReference type="Proteomes" id="UP000179001"/>
    </source>
</evidence>
<accession>A0A1F5T0L3</accession>
<evidence type="ECO:0000256" key="1">
    <source>
        <dbReference type="ARBA" id="ARBA00010923"/>
    </source>
</evidence>
<dbReference type="SUPFAM" id="SSF116734">
    <property type="entry name" value="DNA methylase specificity domain"/>
    <property type="match status" value="1"/>
</dbReference>
<evidence type="ECO:0000256" key="2">
    <source>
        <dbReference type="ARBA" id="ARBA00022747"/>
    </source>
</evidence>
<dbReference type="InterPro" id="IPR000055">
    <property type="entry name" value="Restrct_endonuc_typeI_TRD"/>
</dbReference>
<dbReference type="PANTHER" id="PTHR43140:SF1">
    <property type="entry name" value="TYPE I RESTRICTION ENZYME ECOKI SPECIFICITY SUBUNIT"/>
    <property type="match status" value="1"/>
</dbReference>
<name>A0A1F5T0L3_9BACT</name>
<proteinExistence type="inferred from homology"/>
<dbReference type="AlphaFoldDB" id="A0A1F5T0L3"/>
<keyword evidence="2" id="KW-0680">Restriction system</keyword>
<dbReference type="InterPro" id="IPR044946">
    <property type="entry name" value="Restrct_endonuc_typeI_TRD_sf"/>
</dbReference>
<feature type="domain" description="Type I restriction modification DNA specificity" evidence="4">
    <location>
        <begin position="14"/>
        <end position="75"/>
    </location>
</feature>
<dbReference type="Pfam" id="PF01420">
    <property type="entry name" value="Methylase_S"/>
    <property type="match status" value="1"/>
</dbReference>
<gene>
    <name evidence="5" type="ORF">A2478_02580</name>
</gene>
<evidence type="ECO:0000256" key="3">
    <source>
        <dbReference type="ARBA" id="ARBA00023125"/>
    </source>
</evidence>
<dbReference type="Gene3D" id="3.90.220.20">
    <property type="entry name" value="DNA methylase specificity domains"/>
    <property type="match status" value="1"/>
</dbReference>
<keyword evidence="3" id="KW-0238">DNA-binding</keyword>
<comment type="similarity">
    <text evidence="1">Belongs to the type-I restriction system S methylase family.</text>
</comment>
<comment type="caution">
    <text evidence="5">The sequence shown here is derived from an EMBL/GenBank/DDBJ whole genome shotgun (WGS) entry which is preliminary data.</text>
</comment>
<dbReference type="Proteomes" id="UP000179001">
    <property type="component" value="Unassembled WGS sequence"/>
</dbReference>
<reference evidence="5 6" key="1">
    <citation type="journal article" date="2016" name="Nat. Commun.">
        <title>Thousands of microbial genomes shed light on interconnected biogeochemical processes in an aquifer system.</title>
        <authorList>
            <person name="Anantharaman K."/>
            <person name="Brown C.T."/>
            <person name="Hug L.A."/>
            <person name="Sharon I."/>
            <person name="Castelle C.J."/>
            <person name="Probst A.J."/>
            <person name="Thomas B.C."/>
            <person name="Singh A."/>
            <person name="Wilkins M.J."/>
            <person name="Karaoz U."/>
            <person name="Brodie E.L."/>
            <person name="Williams K.H."/>
            <person name="Hubbard S.S."/>
            <person name="Banfield J.F."/>
        </authorList>
    </citation>
    <scope>NUCLEOTIDE SEQUENCE [LARGE SCALE GENOMIC DNA]</scope>
</reference>
<sequence length="98" mass="11228">MLMKIKTIPEVLPEYLNYCFLSDYISEQLNGIKKASTNIAAIYAKDLKNIFFLIPPLVTQRQIVEKLDKQMQALEGVRLLKSEAEKKIEEILAGVWDA</sequence>
<organism evidence="5 6">
    <name type="scientific">Candidatus Falkowbacteria bacterium RIFOXYC2_FULL_36_12</name>
    <dbReference type="NCBI Taxonomy" id="1798002"/>
    <lineage>
        <taxon>Bacteria</taxon>
        <taxon>Candidatus Falkowiibacteriota</taxon>
    </lineage>
</organism>